<accession>A0ACB9RW47</accession>
<name>A0ACB9RW47_9MYRT</name>
<evidence type="ECO:0000313" key="2">
    <source>
        <dbReference type="Proteomes" id="UP001057402"/>
    </source>
</evidence>
<proteinExistence type="predicted"/>
<reference evidence="2" key="1">
    <citation type="journal article" date="2023" name="Front. Plant Sci.">
        <title>Chromosomal-level genome assembly of Melastoma candidum provides insights into trichome evolution.</title>
        <authorList>
            <person name="Zhong Y."/>
            <person name="Wu W."/>
            <person name="Sun C."/>
            <person name="Zou P."/>
            <person name="Liu Y."/>
            <person name="Dai S."/>
            <person name="Zhou R."/>
        </authorList>
    </citation>
    <scope>NUCLEOTIDE SEQUENCE [LARGE SCALE GENOMIC DNA]</scope>
</reference>
<keyword evidence="2" id="KW-1185">Reference proteome</keyword>
<organism evidence="1 2">
    <name type="scientific">Melastoma candidum</name>
    <dbReference type="NCBI Taxonomy" id="119954"/>
    <lineage>
        <taxon>Eukaryota</taxon>
        <taxon>Viridiplantae</taxon>
        <taxon>Streptophyta</taxon>
        <taxon>Embryophyta</taxon>
        <taxon>Tracheophyta</taxon>
        <taxon>Spermatophyta</taxon>
        <taxon>Magnoliopsida</taxon>
        <taxon>eudicotyledons</taxon>
        <taxon>Gunneridae</taxon>
        <taxon>Pentapetalae</taxon>
        <taxon>rosids</taxon>
        <taxon>malvids</taxon>
        <taxon>Myrtales</taxon>
        <taxon>Melastomataceae</taxon>
        <taxon>Melastomatoideae</taxon>
        <taxon>Melastomateae</taxon>
        <taxon>Melastoma</taxon>
    </lineage>
</organism>
<evidence type="ECO:0000313" key="1">
    <source>
        <dbReference type="EMBL" id="KAI4383129.1"/>
    </source>
</evidence>
<comment type="caution">
    <text evidence="1">The sequence shown here is derived from an EMBL/GenBank/DDBJ whole genome shotgun (WGS) entry which is preliminary data.</text>
</comment>
<protein>
    <submittedName>
        <fullName evidence="1">Uncharacterized protein</fullName>
    </submittedName>
</protein>
<gene>
    <name evidence="1" type="ORF">MLD38_009005</name>
</gene>
<dbReference type="EMBL" id="CM042882">
    <property type="protein sequence ID" value="KAI4383129.1"/>
    <property type="molecule type" value="Genomic_DNA"/>
</dbReference>
<sequence length="68" mass="7381">MIKGEDMMSMLVVQEMLGLELLGLIPEDAEVIRSTNRGYQLVLNQPPTLAGLAIEQAALRGGWLRGTA</sequence>
<dbReference type="Proteomes" id="UP001057402">
    <property type="component" value="Chromosome 3"/>
</dbReference>